<keyword evidence="1" id="KW-0472">Membrane</keyword>
<sequence>MNYRNGIIIFFAIIFTAIGLFLLAFKLQEKKQVIGEWWLVNAYQFKGMVSDGISTKKIMVVSGSNSLFSIDSDIISNKTRMPVVNLATHAGLDINYHAFIIKKYMKPGDVVVMPLEYEYYTSNGKPTDWFVNNMTGWGHDYLSTLDTYDYIKFLANITPRRLWEGLTATDKNYVDPIEIVEQRITKSDGNYYGYNYKSFNHNGDINFKSNSKTVYERIEKGSFDYFSDINQLSPYALKKIKEIKYFVEKNNGKFILTWPVTMRNPSFDTSKKETKENLNHIKRMLADSGINIYCSPTASNLDSQLFIDSQYHTNGYGAFVRSSLLGECLNEIINKKNTNNDDIDYRSRVLELEKQTPYY</sequence>
<organism evidence="2 3">
    <name type="scientific">Cedecea davisae DSM 4568</name>
    <dbReference type="NCBI Taxonomy" id="566551"/>
    <lineage>
        <taxon>Bacteria</taxon>
        <taxon>Pseudomonadati</taxon>
        <taxon>Pseudomonadota</taxon>
        <taxon>Gammaproteobacteria</taxon>
        <taxon>Enterobacterales</taxon>
        <taxon>Enterobacteriaceae</taxon>
        <taxon>Cedecea</taxon>
    </lineage>
</organism>
<comment type="caution">
    <text evidence="2">The sequence shown here is derived from an EMBL/GenBank/DDBJ whole genome shotgun (WGS) entry which is preliminary data.</text>
</comment>
<evidence type="ECO:0000256" key="1">
    <source>
        <dbReference type="SAM" id="Phobius"/>
    </source>
</evidence>
<dbReference type="Proteomes" id="UP000014585">
    <property type="component" value="Unassembled WGS sequence"/>
</dbReference>
<keyword evidence="1" id="KW-0812">Transmembrane</keyword>
<evidence type="ECO:0008006" key="4">
    <source>
        <dbReference type="Google" id="ProtNLM"/>
    </source>
</evidence>
<dbReference type="PATRIC" id="fig|566551.4.peg.1697"/>
<feature type="transmembrane region" description="Helical" evidence="1">
    <location>
        <begin position="6"/>
        <end position="25"/>
    </location>
</feature>
<gene>
    <name evidence="2" type="ORF">HMPREF0201_01843</name>
</gene>
<dbReference type="HOGENOM" id="CLU_770957_0_0_6"/>
<name>S3JXV0_9ENTR</name>
<keyword evidence="1" id="KW-1133">Transmembrane helix</keyword>
<protein>
    <recommendedName>
        <fullName evidence="4">DltD protein</fullName>
    </recommendedName>
</protein>
<dbReference type="RefSeq" id="WP_016536146.1">
    <property type="nucleotide sequence ID" value="NZ_KE161030.1"/>
</dbReference>
<dbReference type="EMBL" id="ATDT01000010">
    <property type="protein sequence ID" value="EPF17859.1"/>
    <property type="molecule type" value="Genomic_DNA"/>
</dbReference>
<dbReference type="AlphaFoldDB" id="S3JXV0"/>
<reference evidence="2 3" key="1">
    <citation type="submission" date="2013-04" db="EMBL/GenBank/DDBJ databases">
        <authorList>
            <person name="Weinstock G."/>
            <person name="Sodergren E."/>
            <person name="Lobos E.A."/>
            <person name="Fulton L."/>
            <person name="Fulton R."/>
            <person name="Courtney L."/>
            <person name="Fronick C."/>
            <person name="O'Laughlin M."/>
            <person name="Godfrey J."/>
            <person name="Wilson R.M."/>
            <person name="Miner T."/>
            <person name="Farmer C."/>
            <person name="Delehaunty K."/>
            <person name="Cordes M."/>
            <person name="Minx P."/>
            <person name="Tomlinson C."/>
            <person name="Chen J."/>
            <person name="Wollam A."/>
            <person name="Pepin K.H."/>
            <person name="Palsikar V.B."/>
            <person name="Zhang X."/>
            <person name="Suruliraj S."/>
            <person name="Perna N.T."/>
            <person name="Plunkett G."/>
            <person name="Warren W."/>
            <person name="Mitreva M."/>
            <person name="Mardis E.R."/>
            <person name="Wilson R.K."/>
        </authorList>
    </citation>
    <scope>NUCLEOTIDE SEQUENCE [LARGE SCALE GENOMIC DNA]</scope>
    <source>
        <strain evidence="2 3">DSM 4568</strain>
    </source>
</reference>
<dbReference type="OrthoDB" id="9155736at2"/>
<evidence type="ECO:0000313" key="3">
    <source>
        <dbReference type="Proteomes" id="UP000014585"/>
    </source>
</evidence>
<proteinExistence type="predicted"/>
<accession>S3JXV0</accession>
<dbReference type="STRING" id="566551.HMPREF0201_01843"/>
<evidence type="ECO:0000313" key="2">
    <source>
        <dbReference type="EMBL" id="EPF17859.1"/>
    </source>
</evidence>